<dbReference type="CDD" id="cd15457">
    <property type="entry name" value="NADAR"/>
    <property type="match status" value="1"/>
</dbReference>
<protein>
    <submittedName>
        <fullName evidence="2">DUF1768-domain-containing protein</fullName>
    </submittedName>
</protein>
<dbReference type="SUPFAM" id="SSF143990">
    <property type="entry name" value="YbiA-like"/>
    <property type="match status" value="1"/>
</dbReference>
<evidence type="ECO:0000313" key="2">
    <source>
        <dbReference type="EMBL" id="KUJ14361.1"/>
    </source>
</evidence>
<dbReference type="Proteomes" id="UP000070700">
    <property type="component" value="Unassembled WGS sequence"/>
</dbReference>
<dbReference type="Pfam" id="PF08719">
    <property type="entry name" value="NADAR"/>
    <property type="match status" value="1"/>
</dbReference>
<dbReference type="EMBL" id="KQ947420">
    <property type="protein sequence ID" value="KUJ14361.1"/>
    <property type="molecule type" value="Genomic_DNA"/>
</dbReference>
<feature type="domain" description="NADAR" evidence="1">
    <location>
        <begin position="25"/>
        <end position="174"/>
    </location>
</feature>
<organism evidence="2 3">
    <name type="scientific">Mollisia scopiformis</name>
    <name type="common">Conifer needle endophyte fungus</name>
    <name type="synonym">Phialocephala scopiformis</name>
    <dbReference type="NCBI Taxonomy" id="149040"/>
    <lineage>
        <taxon>Eukaryota</taxon>
        <taxon>Fungi</taxon>
        <taxon>Dikarya</taxon>
        <taxon>Ascomycota</taxon>
        <taxon>Pezizomycotina</taxon>
        <taxon>Leotiomycetes</taxon>
        <taxon>Helotiales</taxon>
        <taxon>Mollisiaceae</taxon>
        <taxon>Mollisia</taxon>
    </lineage>
</organism>
<reference evidence="2 3" key="1">
    <citation type="submission" date="2015-10" db="EMBL/GenBank/DDBJ databases">
        <title>Full genome of DAOMC 229536 Phialocephala scopiformis, a fungal endophyte of spruce producing the potent anti-insectan compound rugulosin.</title>
        <authorList>
            <consortium name="DOE Joint Genome Institute"/>
            <person name="Walker A.K."/>
            <person name="Frasz S.L."/>
            <person name="Seifert K.A."/>
            <person name="Miller J.D."/>
            <person name="Mondo S.J."/>
            <person name="Labutti K."/>
            <person name="Lipzen A."/>
            <person name="Dockter R."/>
            <person name="Kennedy M."/>
            <person name="Grigoriev I.V."/>
            <person name="Spatafora J.W."/>
        </authorList>
    </citation>
    <scope>NUCLEOTIDE SEQUENCE [LARGE SCALE GENOMIC DNA]</scope>
    <source>
        <strain evidence="2 3">CBS 120377</strain>
    </source>
</reference>
<dbReference type="GeneID" id="28821820"/>
<evidence type="ECO:0000313" key="3">
    <source>
        <dbReference type="Proteomes" id="UP000070700"/>
    </source>
</evidence>
<dbReference type="KEGG" id="psco:LY89DRAFT_650124"/>
<gene>
    <name evidence="2" type="ORF">LY89DRAFT_650124</name>
</gene>
<dbReference type="NCBIfam" id="TIGR02464">
    <property type="entry name" value="ribofla_fusion"/>
    <property type="match status" value="1"/>
</dbReference>
<name>A0A194X2E4_MOLSC</name>
<accession>A0A194X2E4</accession>
<dbReference type="STRING" id="149040.A0A194X2E4"/>
<dbReference type="Gene3D" id="1.10.357.40">
    <property type="entry name" value="YbiA-like"/>
    <property type="match status" value="1"/>
</dbReference>
<dbReference type="InterPro" id="IPR037238">
    <property type="entry name" value="YbiA-like_sf"/>
</dbReference>
<dbReference type="RefSeq" id="XP_018068716.1">
    <property type="nucleotide sequence ID" value="XM_018212094.1"/>
</dbReference>
<dbReference type="InterPro" id="IPR012816">
    <property type="entry name" value="NADAR"/>
</dbReference>
<evidence type="ECO:0000259" key="1">
    <source>
        <dbReference type="Pfam" id="PF08719"/>
    </source>
</evidence>
<dbReference type="AlphaFoldDB" id="A0A194X2E4"/>
<dbReference type="OrthoDB" id="206452at2759"/>
<dbReference type="InParanoid" id="A0A194X2E4"/>
<proteinExistence type="predicted"/>
<sequence length="179" mass="20279">MDDKTIAAAKLPVKRTSTHIYFFGYEGPDPEVCFQQWFPSHFEDGDLSFRTSEHYMMYRKAVLFGDQGVADRILVAQTPGEAKTLGREAGPFDQAKWDSCCDDIVEKGNYLKFSQNESLKKILLNTGDKIIVEASPSDRIWGIGFDTENAEGNNKDWGQNKLGEALMRVRKRLRSSESN</sequence>
<keyword evidence="3" id="KW-1185">Reference proteome</keyword>